<name>A0AAV9JN12_9PEZI</name>
<feature type="compositionally biased region" description="Basic and acidic residues" evidence="1">
    <location>
        <begin position="209"/>
        <end position="221"/>
    </location>
</feature>
<reference evidence="2 3" key="1">
    <citation type="submission" date="2021-11" db="EMBL/GenBank/DDBJ databases">
        <title>Black yeast isolated from Biological Soil Crust.</title>
        <authorList>
            <person name="Kurbessoian T."/>
        </authorList>
    </citation>
    <scope>NUCLEOTIDE SEQUENCE [LARGE SCALE GENOMIC DNA]</scope>
    <source>
        <strain evidence="2 3">CCFEE 5522</strain>
    </source>
</reference>
<feature type="compositionally biased region" description="Basic and acidic residues" evidence="1">
    <location>
        <begin position="78"/>
        <end position="92"/>
    </location>
</feature>
<feature type="compositionally biased region" description="Polar residues" evidence="1">
    <location>
        <begin position="178"/>
        <end position="207"/>
    </location>
</feature>
<feature type="region of interest" description="Disordered" evidence="1">
    <location>
        <begin position="1"/>
        <end position="237"/>
    </location>
</feature>
<dbReference type="AlphaFoldDB" id="A0AAV9JN12"/>
<feature type="compositionally biased region" description="Basic and acidic residues" evidence="1">
    <location>
        <begin position="113"/>
        <end position="144"/>
    </location>
</feature>
<keyword evidence="3" id="KW-1185">Reference proteome</keyword>
<feature type="compositionally biased region" description="Polar residues" evidence="1">
    <location>
        <begin position="97"/>
        <end position="111"/>
    </location>
</feature>
<gene>
    <name evidence="2" type="ORF">LTR36_001489</name>
</gene>
<sequence length="237" mass="26035">MADLNLGSGQPRLRTTASQPDVRAYEPPSSSPRAPSFRREGGSTPRGSQGCFGVQPTSTVGGYYQPGSDGHRYGSSQGERESARAYGRDSRDLQACGRQQNYGSQGVSSCIPSDERVPRHDSQQYGARDRDQLMRGGCQRERYAPRMAVETPDSTGDARRSRPTSRSRLSYATLPPRRSQSGSSYRNGAPNTQDSFGNEPQYASRSQSQRRDGSPRPEPRRSQGSVSSPYAVVYRSR</sequence>
<comment type="caution">
    <text evidence="2">The sequence shown here is derived from an EMBL/GenBank/DDBJ whole genome shotgun (WGS) entry which is preliminary data.</text>
</comment>
<dbReference type="Proteomes" id="UP001324427">
    <property type="component" value="Unassembled WGS sequence"/>
</dbReference>
<accession>A0AAV9JN12</accession>
<dbReference type="EMBL" id="JAVFHQ010000013">
    <property type="protein sequence ID" value="KAK4546757.1"/>
    <property type="molecule type" value="Genomic_DNA"/>
</dbReference>
<evidence type="ECO:0000313" key="2">
    <source>
        <dbReference type="EMBL" id="KAK4546757.1"/>
    </source>
</evidence>
<evidence type="ECO:0000256" key="1">
    <source>
        <dbReference type="SAM" id="MobiDB-lite"/>
    </source>
</evidence>
<evidence type="ECO:0000313" key="3">
    <source>
        <dbReference type="Proteomes" id="UP001324427"/>
    </source>
</evidence>
<feature type="compositionally biased region" description="Low complexity" evidence="1">
    <location>
        <begin position="25"/>
        <end position="35"/>
    </location>
</feature>
<organism evidence="2 3">
    <name type="scientific">Oleoguttula mirabilis</name>
    <dbReference type="NCBI Taxonomy" id="1507867"/>
    <lineage>
        <taxon>Eukaryota</taxon>
        <taxon>Fungi</taxon>
        <taxon>Dikarya</taxon>
        <taxon>Ascomycota</taxon>
        <taxon>Pezizomycotina</taxon>
        <taxon>Dothideomycetes</taxon>
        <taxon>Dothideomycetidae</taxon>
        <taxon>Mycosphaerellales</taxon>
        <taxon>Teratosphaeriaceae</taxon>
        <taxon>Oleoguttula</taxon>
    </lineage>
</organism>
<proteinExistence type="predicted"/>
<protein>
    <submittedName>
        <fullName evidence="2">Uncharacterized protein</fullName>
    </submittedName>
</protein>